<dbReference type="EMBL" id="FMYF01000004">
    <property type="protein sequence ID" value="SDB84700.1"/>
    <property type="molecule type" value="Genomic_DNA"/>
</dbReference>
<keyword evidence="9" id="KW-1185">Reference proteome</keyword>
<evidence type="ECO:0000256" key="6">
    <source>
        <dbReference type="SAM" id="MobiDB-lite"/>
    </source>
</evidence>
<name>A0A1G6GRT0_9ACTN</name>
<comment type="catalytic activity">
    <reaction evidence="1 5">
        <text>[protein]-peptidylproline (omega=180) = [protein]-peptidylproline (omega=0)</text>
        <dbReference type="Rhea" id="RHEA:16237"/>
        <dbReference type="Rhea" id="RHEA-COMP:10747"/>
        <dbReference type="Rhea" id="RHEA-COMP:10748"/>
        <dbReference type="ChEBI" id="CHEBI:83833"/>
        <dbReference type="ChEBI" id="CHEBI:83834"/>
        <dbReference type="EC" id="5.2.1.8"/>
    </reaction>
</comment>
<dbReference type="SUPFAM" id="SSF54534">
    <property type="entry name" value="FKBP-like"/>
    <property type="match status" value="2"/>
</dbReference>
<dbReference type="InterPro" id="IPR046357">
    <property type="entry name" value="PPIase_dom_sf"/>
</dbReference>
<accession>A0A1G6GRT0</accession>
<dbReference type="GO" id="GO:0003755">
    <property type="term" value="F:peptidyl-prolyl cis-trans isomerase activity"/>
    <property type="evidence" value="ECO:0007669"/>
    <property type="project" value="UniProtKB-KW"/>
</dbReference>
<keyword evidence="3 5" id="KW-0697">Rotamase</keyword>
<proteinExistence type="predicted"/>
<gene>
    <name evidence="8" type="ORF">GA0111570_104344</name>
</gene>
<dbReference type="PANTHER" id="PTHR45779">
    <property type="entry name" value="PEPTIDYLPROLYL ISOMERASE"/>
    <property type="match status" value="1"/>
</dbReference>
<evidence type="ECO:0000256" key="5">
    <source>
        <dbReference type="PROSITE-ProRule" id="PRU00277"/>
    </source>
</evidence>
<evidence type="ECO:0000256" key="1">
    <source>
        <dbReference type="ARBA" id="ARBA00000971"/>
    </source>
</evidence>
<reference evidence="8 9" key="1">
    <citation type="submission" date="2016-06" db="EMBL/GenBank/DDBJ databases">
        <authorList>
            <person name="Olsen C.W."/>
            <person name="Carey S."/>
            <person name="Hinshaw L."/>
            <person name="Karasin A.I."/>
        </authorList>
    </citation>
    <scope>NUCLEOTIDE SEQUENCE [LARGE SCALE GENOMIC DNA]</scope>
    <source>
        <strain evidence="8 9">LZ-22</strain>
    </source>
</reference>
<evidence type="ECO:0000256" key="3">
    <source>
        <dbReference type="ARBA" id="ARBA00023110"/>
    </source>
</evidence>
<protein>
    <recommendedName>
        <fullName evidence="2 5">peptidylprolyl isomerase</fullName>
        <ecNumber evidence="2 5">5.2.1.8</ecNumber>
    </recommendedName>
</protein>
<evidence type="ECO:0000313" key="9">
    <source>
        <dbReference type="Proteomes" id="UP000199086"/>
    </source>
</evidence>
<dbReference type="PROSITE" id="PS50059">
    <property type="entry name" value="FKBP_PPIASE"/>
    <property type="match status" value="2"/>
</dbReference>
<feature type="region of interest" description="Disordered" evidence="6">
    <location>
        <begin position="30"/>
        <end position="60"/>
    </location>
</feature>
<organism evidence="8 9">
    <name type="scientific">Raineyella antarctica</name>
    <dbReference type="NCBI Taxonomy" id="1577474"/>
    <lineage>
        <taxon>Bacteria</taxon>
        <taxon>Bacillati</taxon>
        <taxon>Actinomycetota</taxon>
        <taxon>Actinomycetes</taxon>
        <taxon>Propionibacteriales</taxon>
        <taxon>Propionibacteriaceae</taxon>
        <taxon>Raineyella</taxon>
    </lineage>
</organism>
<evidence type="ECO:0000256" key="2">
    <source>
        <dbReference type="ARBA" id="ARBA00013194"/>
    </source>
</evidence>
<dbReference type="InterPro" id="IPR001179">
    <property type="entry name" value="PPIase_FKBP_dom"/>
</dbReference>
<evidence type="ECO:0000313" key="8">
    <source>
        <dbReference type="EMBL" id="SDB84700.1"/>
    </source>
</evidence>
<dbReference type="Gene3D" id="3.10.50.40">
    <property type="match status" value="2"/>
</dbReference>
<feature type="compositionally biased region" description="Low complexity" evidence="6">
    <location>
        <begin position="33"/>
        <end position="54"/>
    </location>
</feature>
<dbReference type="AlphaFoldDB" id="A0A1G6GRT0"/>
<dbReference type="PANTHER" id="PTHR45779:SF7">
    <property type="entry name" value="PEPTIDYLPROLYL ISOMERASE"/>
    <property type="match status" value="1"/>
</dbReference>
<feature type="domain" description="PPIase FKBP-type" evidence="7">
    <location>
        <begin position="240"/>
        <end position="326"/>
    </location>
</feature>
<evidence type="ECO:0000259" key="7">
    <source>
        <dbReference type="PROSITE" id="PS50059"/>
    </source>
</evidence>
<dbReference type="PROSITE" id="PS51257">
    <property type="entry name" value="PROKAR_LIPOPROTEIN"/>
    <property type="match status" value="1"/>
</dbReference>
<dbReference type="RefSeq" id="WP_092609164.1">
    <property type="nucleotide sequence ID" value="NZ_FMYF01000004.1"/>
</dbReference>
<dbReference type="OrthoDB" id="25996at2"/>
<sequence length="326" mass="33447">MDFLRAHPSRSALVAAVLAIGVGLTGCSGGQGSTNPSATPSASSSPATEPSLAPDLSGIKVEGDYGKQPTVTFQPFTIAETQSKALVEGKGRTVTATDTVKVHYLGVNGRTGQPFDSSYPSGQPVAFPLNGVVPGFSKGLVGKKEGSRVLIAMPGKDGYDSGGGNPQAGIQVGDTLVFVVDIMGFQLTEPQGKAVTQPAGQPTISGATNDPQVKVPAGAPPKNLLVQPLIKGEGPQVTEKSTITVNYRAWLWNGGTKVDDSYATRPDTGQLSTLIPGWSEGLKGQTVGSRVLLVIPPDKAYPEGVPEASVPAGATLIYVVDILDAS</sequence>
<feature type="domain" description="PPIase FKBP-type" evidence="7">
    <location>
        <begin position="97"/>
        <end position="186"/>
    </location>
</feature>
<dbReference type="InterPro" id="IPR044609">
    <property type="entry name" value="FKBP2/11"/>
</dbReference>
<dbReference type="EC" id="5.2.1.8" evidence="2 5"/>
<dbReference type="Proteomes" id="UP000199086">
    <property type="component" value="Unassembled WGS sequence"/>
</dbReference>
<keyword evidence="4 5" id="KW-0413">Isomerase</keyword>
<dbReference type="STRING" id="1577474.GA0111570_104344"/>
<dbReference type="Pfam" id="PF00254">
    <property type="entry name" value="FKBP_C"/>
    <property type="match status" value="2"/>
</dbReference>
<evidence type="ECO:0000256" key="4">
    <source>
        <dbReference type="ARBA" id="ARBA00023235"/>
    </source>
</evidence>